<evidence type="ECO:0000256" key="1">
    <source>
        <dbReference type="ARBA" id="ARBA00003565"/>
    </source>
</evidence>
<dbReference type="Pfam" id="PF13462">
    <property type="entry name" value="Thioredoxin_4"/>
    <property type="match status" value="1"/>
</dbReference>
<evidence type="ECO:0000313" key="5">
    <source>
        <dbReference type="Proteomes" id="UP000609121"/>
    </source>
</evidence>
<proteinExistence type="predicted"/>
<reference evidence="4" key="1">
    <citation type="submission" date="2020-09" db="EMBL/GenBank/DDBJ databases">
        <title>A novel bacterium of genus Mangrovicoccus, isolated from South China Sea.</title>
        <authorList>
            <person name="Huang H."/>
            <person name="Mo K."/>
            <person name="Hu Y."/>
        </authorList>
    </citation>
    <scope>NUCLEOTIDE SEQUENCE</scope>
    <source>
        <strain evidence="4">HB182678</strain>
    </source>
</reference>
<name>A0A8J6YZK9_9RHOB</name>
<evidence type="ECO:0000313" key="4">
    <source>
        <dbReference type="EMBL" id="MBE3638768.1"/>
    </source>
</evidence>
<feature type="domain" description="Thioredoxin" evidence="3">
    <location>
        <begin position="14"/>
        <end position="161"/>
    </location>
</feature>
<dbReference type="PROSITE" id="PS51352">
    <property type="entry name" value="THIOREDOXIN_2"/>
    <property type="match status" value="1"/>
</dbReference>
<dbReference type="InterPro" id="IPR012336">
    <property type="entry name" value="Thioredoxin-like_fold"/>
</dbReference>
<sequence>MIARRELLTSALMLGTATMLPSFSFAQDAAPENLPDIPDMVLGRDDAPVKVTEYASFTCPHCAHFHETVYPRLKEDYIDTGKVQFTFREVYFDRYGLWASMVARCGGEMRYFGIADRLFATQRDWTGLGDPAGIAGALKKVGLTAGLTQEQVDACLNDNATAQALVNWYGANAKADEVTATPSFLIDGEPYSNMSFEQFAEILDEKLGA</sequence>
<gene>
    <name evidence="4" type="ORF">ICN82_11180</name>
</gene>
<dbReference type="InterPro" id="IPR013766">
    <property type="entry name" value="Thioredoxin_domain"/>
</dbReference>
<dbReference type="InterPro" id="IPR036249">
    <property type="entry name" value="Thioredoxin-like_sf"/>
</dbReference>
<dbReference type="SUPFAM" id="SSF52833">
    <property type="entry name" value="Thioredoxin-like"/>
    <property type="match status" value="1"/>
</dbReference>
<protein>
    <submittedName>
        <fullName evidence="4">DsbA family protein</fullName>
    </submittedName>
</protein>
<keyword evidence="5" id="KW-1185">Reference proteome</keyword>
<evidence type="ECO:0000259" key="3">
    <source>
        <dbReference type="PROSITE" id="PS51352"/>
    </source>
</evidence>
<comment type="function">
    <text evidence="1">May be required for disulfide bond formation in some proteins.</text>
</comment>
<comment type="caution">
    <text evidence="4">The sequence shown here is derived from an EMBL/GenBank/DDBJ whole genome shotgun (WGS) entry which is preliminary data.</text>
</comment>
<keyword evidence="2" id="KW-0732">Signal</keyword>
<dbReference type="EMBL" id="JACVXA010000031">
    <property type="protein sequence ID" value="MBE3638768.1"/>
    <property type="molecule type" value="Genomic_DNA"/>
</dbReference>
<organism evidence="4 5">
    <name type="scientific">Mangrovicoccus algicola</name>
    <dbReference type="NCBI Taxonomy" id="2771008"/>
    <lineage>
        <taxon>Bacteria</taxon>
        <taxon>Pseudomonadati</taxon>
        <taxon>Pseudomonadota</taxon>
        <taxon>Alphaproteobacteria</taxon>
        <taxon>Rhodobacterales</taxon>
        <taxon>Paracoccaceae</taxon>
        <taxon>Mangrovicoccus</taxon>
    </lineage>
</organism>
<evidence type="ECO:0000256" key="2">
    <source>
        <dbReference type="SAM" id="SignalP"/>
    </source>
</evidence>
<feature type="signal peptide" evidence="2">
    <location>
        <begin position="1"/>
        <end position="26"/>
    </location>
</feature>
<accession>A0A8J6YZK9</accession>
<feature type="chain" id="PRO_5035181771" evidence="2">
    <location>
        <begin position="27"/>
        <end position="209"/>
    </location>
</feature>
<dbReference type="AlphaFoldDB" id="A0A8J6YZK9"/>
<dbReference type="Gene3D" id="3.40.30.10">
    <property type="entry name" value="Glutaredoxin"/>
    <property type="match status" value="1"/>
</dbReference>
<dbReference type="Proteomes" id="UP000609121">
    <property type="component" value="Unassembled WGS sequence"/>
</dbReference>
<dbReference type="RefSeq" id="WP_193182716.1">
    <property type="nucleotide sequence ID" value="NZ_JACVXA010000031.1"/>
</dbReference>